<evidence type="ECO:0000256" key="4">
    <source>
        <dbReference type="ARBA" id="ARBA00023163"/>
    </source>
</evidence>
<dbReference type="Gene3D" id="3.40.190.290">
    <property type="match status" value="1"/>
</dbReference>
<gene>
    <name evidence="6" type="ORF">ACFQ4B_30180</name>
</gene>
<dbReference type="EMBL" id="JBHTLU010000045">
    <property type="protein sequence ID" value="MFD1224383.1"/>
    <property type="molecule type" value="Genomic_DNA"/>
</dbReference>
<dbReference type="SUPFAM" id="SSF53850">
    <property type="entry name" value="Periplasmic binding protein-like II"/>
    <property type="match status" value="1"/>
</dbReference>
<dbReference type="Gene3D" id="1.10.10.10">
    <property type="entry name" value="Winged helix-like DNA-binding domain superfamily/Winged helix DNA-binding domain"/>
    <property type="match status" value="1"/>
</dbReference>
<evidence type="ECO:0000256" key="1">
    <source>
        <dbReference type="ARBA" id="ARBA00009437"/>
    </source>
</evidence>
<dbReference type="InterPro" id="IPR036390">
    <property type="entry name" value="WH_DNA-bd_sf"/>
</dbReference>
<dbReference type="RefSeq" id="WP_079911468.1">
    <property type="nucleotide sequence ID" value="NZ_BAABJG010000004.1"/>
</dbReference>
<evidence type="ECO:0000259" key="5">
    <source>
        <dbReference type="PROSITE" id="PS50931"/>
    </source>
</evidence>
<dbReference type="CDD" id="cd05466">
    <property type="entry name" value="PBP2_LTTR_substrate"/>
    <property type="match status" value="1"/>
</dbReference>
<dbReference type="InterPro" id="IPR036388">
    <property type="entry name" value="WH-like_DNA-bd_sf"/>
</dbReference>
<dbReference type="Pfam" id="PF03466">
    <property type="entry name" value="LysR_substrate"/>
    <property type="match status" value="1"/>
</dbReference>
<name>A0ABW3UUH8_9BACL</name>
<reference evidence="7" key="1">
    <citation type="journal article" date="2019" name="Int. J. Syst. Evol. Microbiol.">
        <title>The Global Catalogue of Microorganisms (GCM) 10K type strain sequencing project: providing services to taxonomists for standard genome sequencing and annotation.</title>
        <authorList>
            <consortium name="The Broad Institute Genomics Platform"/>
            <consortium name="The Broad Institute Genome Sequencing Center for Infectious Disease"/>
            <person name="Wu L."/>
            <person name="Ma J."/>
        </authorList>
    </citation>
    <scope>NUCLEOTIDE SEQUENCE [LARGE SCALE GENOMIC DNA]</scope>
    <source>
        <strain evidence="7">CCUG 53270</strain>
    </source>
</reference>
<feature type="domain" description="HTH lysR-type" evidence="5">
    <location>
        <begin position="2"/>
        <end position="59"/>
    </location>
</feature>
<dbReference type="Pfam" id="PF00126">
    <property type="entry name" value="HTH_1"/>
    <property type="match status" value="1"/>
</dbReference>
<keyword evidence="3" id="KW-0238">DNA-binding</keyword>
<protein>
    <submittedName>
        <fullName evidence="6">LysR family transcriptional regulator</fullName>
    </submittedName>
</protein>
<dbReference type="PRINTS" id="PR00039">
    <property type="entry name" value="HTHLYSR"/>
</dbReference>
<comment type="similarity">
    <text evidence="1">Belongs to the LysR transcriptional regulatory family.</text>
</comment>
<dbReference type="InterPro" id="IPR000847">
    <property type="entry name" value="LysR_HTH_N"/>
</dbReference>
<dbReference type="InterPro" id="IPR005119">
    <property type="entry name" value="LysR_subst-bd"/>
</dbReference>
<dbReference type="PANTHER" id="PTHR30126:SF64">
    <property type="entry name" value="HTH-TYPE TRANSCRIPTIONAL REGULATOR CITR"/>
    <property type="match status" value="1"/>
</dbReference>
<accession>A0ABW3UUH8</accession>
<keyword evidence="7" id="KW-1185">Reference proteome</keyword>
<comment type="caution">
    <text evidence="6">The sequence shown here is derived from an EMBL/GenBank/DDBJ whole genome shotgun (WGS) entry which is preliminary data.</text>
</comment>
<keyword evidence="4" id="KW-0804">Transcription</keyword>
<organism evidence="6 7">
    <name type="scientific">Paenibacillus vulneris</name>
    <dbReference type="NCBI Taxonomy" id="1133364"/>
    <lineage>
        <taxon>Bacteria</taxon>
        <taxon>Bacillati</taxon>
        <taxon>Bacillota</taxon>
        <taxon>Bacilli</taxon>
        <taxon>Bacillales</taxon>
        <taxon>Paenibacillaceae</taxon>
        <taxon>Paenibacillus</taxon>
    </lineage>
</organism>
<dbReference type="SUPFAM" id="SSF46785">
    <property type="entry name" value="Winged helix' DNA-binding domain"/>
    <property type="match status" value="1"/>
</dbReference>
<evidence type="ECO:0000313" key="7">
    <source>
        <dbReference type="Proteomes" id="UP001597180"/>
    </source>
</evidence>
<sequence length="301" mass="33268">MINLEWYRIFYHTAKAGNLTKAAQELYITQPSVSYAIKQMEETLGVKLFHRQSKGVKLTVEGQALLEYVEPSFSLLDAGEAKINNLKRLTGGELRVGASDSLLKHMLLPHLDSFHADYPDIHIRLSHGKTPDIVHRLKEGHIDFGIVHMPIVDPMLEVTALSVIQDCFVAGKAYKELGEQPLTAEKLGTLPLLLLSQGSSTRRFVEQWFAGQGVAVEADIELGSIDLLVEFARRGFGVAFVTRSFVQDELAAGSLTELRTTEPVPSRSVGIAIRKDMPLSLAASQFLMTLRSGFPAWNAAR</sequence>
<dbReference type="PROSITE" id="PS50931">
    <property type="entry name" value="HTH_LYSR"/>
    <property type="match status" value="1"/>
</dbReference>
<evidence type="ECO:0000256" key="3">
    <source>
        <dbReference type="ARBA" id="ARBA00023125"/>
    </source>
</evidence>
<keyword evidence="2" id="KW-0805">Transcription regulation</keyword>
<evidence type="ECO:0000313" key="6">
    <source>
        <dbReference type="EMBL" id="MFD1224383.1"/>
    </source>
</evidence>
<dbReference type="PANTHER" id="PTHR30126">
    <property type="entry name" value="HTH-TYPE TRANSCRIPTIONAL REGULATOR"/>
    <property type="match status" value="1"/>
</dbReference>
<proteinExistence type="inferred from homology"/>
<dbReference type="Proteomes" id="UP001597180">
    <property type="component" value="Unassembled WGS sequence"/>
</dbReference>
<evidence type="ECO:0000256" key="2">
    <source>
        <dbReference type="ARBA" id="ARBA00023015"/>
    </source>
</evidence>